<dbReference type="Proteomes" id="UP000074914">
    <property type="component" value="Chromosome"/>
</dbReference>
<name>A0ABM5Z3Q7_9BURK</name>
<gene>
    <name evidence="1" type="ORF">CPter291_1404</name>
</gene>
<organism evidence="1 2">
    <name type="scientific">Collimonas pratensis</name>
    <dbReference type="NCBI Taxonomy" id="279113"/>
    <lineage>
        <taxon>Bacteria</taxon>
        <taxon>Pseudomonadati</taxon>
        <taxon>Pseudomonadota</taxon>
        <taxon>Betaproteobacteria</taxon>
        <taxon>Burkholderiales</taxon>
        <taxon>Oxalobacteraceae</taxon>
        <taxon>Collimonas</taxon>
    </lineage>
</organism>
<dbReference type="InterPro" id="IPR019596">
    <property type="entry name" value="Phage_Mu_GpM_tail_tub"/>
</dbReference>
<accession>A0ABM5Z3Q7</accession>
<dbReference type="EMBL" id="CP013236">
    <property type="protein sequence ID" value="AMP13678.1"/>
    <property type="molecule type" value="Genomic_DNA"/>
</dbReference>
<protein>
    <submittedName>
        <fullName evidence="1">Phage tail tube family protein</fullName>
    </submittedName>
</protein>
<proteinExistence type="predicted"/>
<dbReference type="RefSeq" id="WP_082806985.1">
    <property type="nucleotide sequence ID" value="NZ_CP013236.1"/>
</dbReference>
<keyword evidence="2" id="KW-1185">Reference proteome</keyword>
<evidence type="ECO:0000313" key="2">
    <source>
        <dbReference type="Proteomes" id="UP000074914"/>
    </source>
</evidence>
<dbReference type="Pfam" id="PF10618">
    <property type="entry name" value="Tail_tube"/>
    <property type="match status" value="1"/>
</dbReference>
<evidence type="ECO:0000313" key="1">
    <source>
        <dbReference type="EMBL" id="AMP13678.1"/>
    </source>
</evidence>
<sequence length="117" mass="12452">MSALLARLKMTFDGQTYATEERATEVDIGGADNEPVVDASKNTHTAEKLNPGMIKCTLLATEGFKLRPLQDMSGGTIIAEGNNGLNFIMRNAKCGSARTFGAGGKISATFYGDVEEM</sequence>
<reference evidence="1 2" key="1">
    <citation type="submission" date="2015-11" db="EMBL/GenBank/DDBJ databases">
        <title>Exploring the genomic traits of fungus-feeding bacterial genus Collimonas.</title>
        <authorList>
            <person name="Song C."/>
            <person name="Schmidt R."/>
            <person name="de Jager V."/>
            <person name="Krzyzanowska D."/>
            <person name="Jongedijk E."/>
            <person name="Cankar K."/>
            <person name="Beekwilder J."/>
            <person name="van Veen A."/>
            <person name="de Boer W."/>
            <person name="van Veen J.A."/>
            <person name="Garbeva P."/>
        </authorList>
    </citation>
    <scope>NUCLEOTIDE SEQUENCE [LARGE SCALE GENOMIC DNA]</scope>
    <source>
        <strain evidence="1 2">Ter291</strain>
    </source>
</reference>